<comment type="similarity">
    <text evidence="1">Belongs to the UPF0246 family.</text>
</comment>
<dbReference type="Proteomes" id="UP001169063">
    <property type="component" value="Unassembled WGS sequence"/>
</dbReference>
<dbReference type="NCBIfam" id="NF002542">
    <property type="entry name" value="PRK02101.1-3"/>
    <property type="match status" value="1"/>
</dbReference>
<dbReference type="HAMAP" id="MF_00652">
    <property type="entry name" value="UPF0246"/>
    <property type="match status" value="1"/>
</dbReference>
<dbReference type="Pfam" id="PF03883">
    <property type="entry name" value="H2O2_YaaD"/>
    <property type="match status" value="1"/>
</dbReference>
<dbReference type="PANTHER" id="PTHR30283">
    <property type="entry name" value="PEROXIDE STRESS RESPONSE PROTEIN YAAA"/>
    <property type="match status" value="1"/>
</dbReference>
<dbReference type="PANTHER" id="PTHR30283:SF4">
    <property type="entry name" value="PEROXIDE STRESS RESISTANCE PROTEIN YAAA"/>
    <property type="match status" value="1"/>
</dbReference>
<evidence type="ECO:0000313" key="3">
    <source>
        <dbReference type="Proteomes" id="UP001169063"/>
    </source>
</evidence>
<dbReference type="InterPro" id="IPR005583">
    <property type="entry name" value="YaaA"/>
</dbReference>
<comment type="caution">
    <text evidence="2">The sequence shown here is derived from an EMBL/GenBank/DDBJ whole genome shotgun (WGS) entry which is preliminary data.</text>
</comment>
<protein>
    <recommendedName>
        <fullName evidence="1">UPF0246 protein Q0812_02375</fullName>
    </recommendedName>
</protein>
<keyword evidence="3" id="KW-1185">Reference proteome</keyword>
<reference evidence="2" key="1">
    <citation type="submission" date="2023-07" db="EMBL/GenBank/DDBJ databases">
        <title>Brevundimonas soil sp. nov., isolated from the soil of chemical plant.</title>
        <authorList>
            <person name="Wu N."/>
        </authorList>
    </citation>
    <scope>NUCLEOTIDE SEQUENCE</scope>
    <source>
        <strain evidence="2">XZ-24</strain>
    </source>
</reference>
<dbReference type="RefSeq" id="WP_302108697.1">
    <property type="nucleotide sequence ID" value="NZ_JAUKTR010000001.1"/>
</dbReference>
<name>A0ABT8SLX7_9CAUL</name>
<accession>A0ABT8SLX7</accession>
<gene>
    <name evidence="2" type="primary">yaaA</name>
    <name evidence="2" type="ORF">Q0812_02375</name>
</gene>
<organism evidence="2 3">
    <name type="scientific">Peiella sedimenti</name>
    <dbReference type="NCBI Taxonomy" id="3061083"/>
    <lineage>
        <taxon>Bacteria</taxon>
        <taxon>Pseudomonadati</taxon>
        <taxon>Pseudomonadota</taxon>
        <taxon>Alphaproteobacteria</taxon>
        <taxon>Caulobacterales</taxon>
        <taxon>Caulobacteraceae</taxon>
        <taxon>Peiella</taxon>
    </lineage>
</organism>
<sequence>MLILLSPAKRLDFTPAPESLPLTQPVLREQTAQLARTTRRLTAPDLKRLMHLSDDLTRLNRERFRAFDPESEEGLQAALAFAGDVYQGLRARELDRPALEWAQDRVRILSGLYGVLRPLDAIQPYRLEMGTALPTRRGKSLYAFWGDRISHRLNADLEGHSDPTVVNLASQEYFGAVDRKALKAPVVEIRFLEEKDGEARVLSFFAKQARGLMARWAIERRVERAQDLKGFDAAGYRFAADRSSDHEWTFTRPQPAPKA</sequence>
<evidence type="ECO:0000313" key="2">
    <source>
        <dbReference type="EMBL" id="MDO1558277.1"/>
    </source>
</evidence>
<dbReference type="EMBL" id="JAUKTR010000001">
    <property type="protein sequence ID" value="MDO1558277.1"/>
    <property type="molecule type" value="Genomic_DNA"/>
</dbReference>
<evidence type="ECO:0000256" key="1">
    <source>
        <dbReference type="HAMAP-Rule" id="MF_00652"/>
    </source>
</evidence>
<proteinExistence type="inferred from homology"/>